<evidence type="ECO:0000256" key="1">
    <source>
        <dbReference type="ARBA" id="ARBA00004294"/>
    </source>
</evidence>
<keyword evidence="9" id="KW-0812">Transmembrane</keyword>
<name>A0A7R9ACN5_9CRUS</name>
<dbReference type="GO" id="GO:0007005">
    <property type="term" value="P:mitochondrion organization"/>
    <property type="evidence" value="ECO:0007669"/>
    <property type="project" value="TreeGrafter"/>
</dbReference>
<evidence type="ECO:0000256" key="3">
    <source>
        <dbReference type="ARBA" id="ARBA00022448"/>
    </source>
</evidence>
<evidence type="ECO:0000259" key="10">
    <source>
        <dbReference type="Pfam" id="PF10568"/>
    </source>
</evidence>
<dbReference type="InterPro" id="IPR050931">
    <property type="entry name" value="Mito_Protein_Transport_Metaxin"/>
</dbReference>
<evidence type="ECO:0000256" key="5">
    <source>
        <dbReference type="ARBA" id="ARBA00022927"/>
    </source>
</evidence>
<dbReference type="SUPFAM" id="SSF47616">
    <property type="entry name" value="GST C-terminal domain-like"/>
    <property type="match status" value="1"/>
</dbReference>
<keyword evidence="5" id="KW-0653">Protein transport</keyword>
<evidence type="ECO:0008006" key="14">
    <source>
        <dbReference type="Google" id="ProtNLM"/>
    </source>
</evidence>
<sequence length="327" mass="37414">MPRTQPMTLEVWEGRWGLPSIDTTSLEVMAYAKFSGAPLKVVKLRNPFFTRTGRLPVFSHGSTILENPADIVLHFRKENHNADYELSPKESADVVAYASLVHSKLLPGILHNQWLDENNYIEFTRPNFAKILPIPFNYYYPGAFQREARRRLFSAYGLDHTAQESMMEDGFMSTIETAVHKNAVECLTLLSNRLGDKEYFFGQSPCFLDAVVFAHLAPLLKFPFPNSPLQNHLKGCPNLVAFIERILLRYFPPTPEGIVDEDEPFREKLKRNIGAALVAGSAMLAYAFFSGILRIQTQRRVDYPDINEMEEDYGEEEKVEEQNENQE</sequence>
<dbReference type="Pfam" id="PF10568">
    <property type="entry name" value="Tom37"/>
    <property type="match status" value="1"/>
</dbReference>
<dbReference type="Proteomes" id="UP000677054">
    <property type="component" value="Unassembled WGS sequence"/>
</dbReference>
<feature type="transmembrane region" description="Helical" evidence="9">
    <location>
        <begin position="273"/>
        <end position="293"/>
    </location>
</feature>
<keyword evidence="7 9" id="KW-0472">Membrane</keyword>
<proteinExistence type="inferred from homology"/>
<dbReference type="InterPro" id="IPR019564">
    <property type="entry name" value="Sam37/metaxin_N"/>
</dbReference>
<evidence type="ECO:0000256" key="4">
    <source>
        <dbReference type="ARBA" id="ARBA00022787"/>
    </source>
</evidence>
<dbReference type="PANTHER" id="PTHR12289:SF41">
    <property type="entry name" value="FAILED AXON CONNECTIONS-RELATED"/>
    <property type="match status" value="1"/>
</dbReference>
<evidence type="ECO:0000256" key="8">
    <source>
        <dbReference type="SAM" id="MobiDB-lite"/>
    </source>
</evidence>
<reference evidence="12" key="1">
    <citation type="submission" date="2020-11" db="EMBL/GenBank/DDBJ databases">
        <authorList>
            <person name="Tran Van P."/>
        </authorList>
    </citation>
    <scope>NUCLEOTIDE SEQUENCE</scope>
</reference>
<dbReference type="InterPro" id="IPR036282">
    <property type="entry name" value="Glutathione-S-Trfase_C_sf"/>
</dbReference>
<feature type="region of interest" description="Disordered" evidence="8">
    <location>
        <begin position="307"/>
        <end position="327"/>
    </location>
</feature>
<feature type="domain" description="Mitochondrial outer membrane transport complex Sam37/metaxin N-terminal" evidence="10">
    <location>
        <begin position="25"/>
        <end position="144"/>
    </location>
</feature>
<keyword evidence="9" id="KW-1133">Transmembrane helix</keyword>
<accession>A0A7R9ACN5</accession>
<dbReference type="EMBL" id="CAJPEV010003692">
    <property type="protein sequence ID" value="CAG0900335.1"/>
    <property type="molecule type" value="Genomic_DNA"/>
</dbReference>
<evidence type="ECO:0000256" key="6">
    <source>
        <dbReference type="ARBA" id="ARBA00023128"/>
    </source>
</evidence>
<dbReference type="AlphaFoldDB" id="A0A7R9ACN5"/>
<keyword evidence="6" id="KW-0496">Mitochondrion</keyword>
<evidence type="ECO:0000259" key="11">
    <source>
        <dbReference type="Pfam" id="PF17171"/>
    </source>
</evidence>
<dbReference type="OrthoDB" id="5835136at2759"/>
<evidence type="ECO:0000313" key="12">
    <source>
        <dbReference type="EMBL" id="CAD7251636.1"/>
    </source>
</evidence>
<keyword evidence="4" id="KW-1000">Mitochondrion outer membrane</keyword>
<dbReference type="EMBL" id="LR903209">
    <property type="protein sequence ID" value="CAD7251636.1"/>
    <property type="molecule type" value="Genomic_DNA"/>
</dbReference>
<protein>
    <recommendedName>
        <fullName evidence="14">Metaxin</fullName>
    </recommendedName>
</protein>
<comment type="similarity">
    <text evidence="2">Belongs to the metaxin family.</text>
</comment>
<evidence type="ECO:0000256" key="7">
    <source>
        <dbReference type="ARBA" id="ARBA00023136"/>
    </source>
</evidence>
<dbReference type="Pfam" id="PF17171">
    <property type="entry name" value="GST_C_6"/>
    <property type="match status" value="1"/>
</dbReference>
<evidence type="ECO:0000313" key="13">
    <source>
        <dbReference type="Proteomes" id="UP000677054"/>
    </source>
</evidence>
<keyword evidence="13" id="KW-1185">Reference proteome</keyword>
<dbReference type="InterPro" id="IPR033468">
    <property type="entry name" value="Metaxin_GST"/>
</dbReference>
<dbReference type="GO" id="GO:0001401">
    <property type="term" value="C:SAM complex"/>
    <property type="evidence" value="ECO:0007669"/>
    <property type="project" value="InterPro"/>
</dbReference>
<dbReference type="GO" id="GO:0015031">
    <property type="term" value="P:protein transport"/>
    <property type="evidence" value="ECO:0007669"/>
    <property type="project" value="UniProtKB-KW"/>
</dbReference>
<dbReference type="Gene3D" id="1.20.1050.10">
    <property type="match status" value="1"/>
</dbReference>
<evidence type="ECO:0000256" key="9">
    <source>
        <dbReference type="SAM" id="Phobius"/>
    </source>
</evidence>
<organism evidence="12">
    <name type="scientific">Darwinula stevensoni</name>
    <dbReference type="NCBI Taxonomy" id="69355"/>
    <lineage>
        <taxon>Eukaryota</taxon>
        <taxon>Metazoa</taxon>
        <taxon>Ecdysozoa</taxon>
        <taxon>Arthropoda</taxon>
        <taxon>Crustacea</taxon>
        <taxon>Oligostraca</taxon>
        <taxon>Ostracoda</taxon>
        <taxon>Podocopa</taxon>
        <taxon>Podocopida</taxon>
        <taxon>Darwinulocopina</taxon>
        <taxon>Darwinuloidea</taxon>
        <taxon>Darwinulidae</taxon>
        <taxon>Darwinula</taxon>
    </lineage>
</organism>
<keyword evidence="3" id="KW-0813">Transport</keyword>
<dbReference type="CDD" id="cd03078">
    <property type="entry name" value="GST_N_Metaxin1_like"/>
    <property type="match status" value="1"/>
</dbReference>
<feature type="domain" description="Metaxin glutathione S-transferase" evidence="11">
    <location>
        <begin position="184"/>
        <end position="246"/>
    </location>
</feature>
<dbReference type="PANTHER" id="PTHR12289">
    <property type="entry name" value="METAXIN RELATED"/>
    <property type="match status" value="1"/>
</dbReference>
<gene>
    <name evidence="12" type="ORF">DSTB1V02_LOCUS11398</name>
</gene>
<dbReference type="CDD" id="cd03212">
    <property type="entry name" value="GST_C_Metaxin1_3"/>
    <property type="match status" value="1"/>
</dbReference>
<comment type="subcellular location">
    <subcellularLocation>
        <location evidence="1">Mitochondrion outer membrane</location>
    </subcellularLocation>
</comment>
<evidence type="ECO:0000256" key="2">
    <source>
        <dbReference type="ARBA" id="ARBA00009170"/>
    </source>
</evidence>